<keyword evidence="2" id="KW-1185">Reference proteome</keyword>
<proteinExistence type="predicted"/>
<dbReference type="EMBL" id="SJPU01000001">
    <property type="protein sequence ID" value="TWU18917.1"/>
    <property type="molecule type" value="Genomic_DNA"/>
</dbReference>
<dbReference type="AlphaFoldDB" id="A0A5C6C4J6"/>
<name>A0A5C6C4J6_9BACT</name>
<reference evidence="1 2" key="1">
    <citation type="journal article" date="2020" name="Antonie Van Leeuwenhoek">
        <title>Rhodopirellula heiligendammensis sp. nov., Rhodopirellula pilleata sp. nov., and Rhodopirellula solitaria sp. nov. isolated from natural or artificial marine surfaces in Northern Germany and California, USA, and emended description of the genus Rhodopirellula.</title>
        <authorList>
            <person name="Kallscheuer N."/>
            <person name="Wiegand S."/>
            <person name="Jogler M."/>
            <person name="Boedeker C."/>
            <person name="Peeters S.H."/>
            <person name="Rast P."/>
            <person name="Heuer A."/>
            <person name="Jetten M.S.M."/>
            <person name="Rohde M."/>
            <person name="Jogler C."/>
        </authorList>
    </citation>
    <scope>NUCLEOTIDE SEQUENCE [LARGE SCALE GENOMIC DNA]</scope>
    <source>
        <strain evidence="1 2">Poly21</strain>
    </source>
</reference>
<accession>A0A5C6C4J6</accession>
<gene>
    <name evidence="1" type="ORF">Poly21_10880</name>
</gene>
<organism evidence="1 2">
    <name type="scientific">Allorhodopirellula heiligendammensis</name>
    <dbReference type="NCBI Taxonomy" id="2714739"/>
    <lineage>
        <taxon>Bacteria</taxon>
        <taxon>Pseudomonadati</taxon>
        <taxon>Planctomycetota</taxon>
        <taxon>Planctomycetia</taxon>
        <taxon>Pirellulales</taxon>
        <taxon>Pirellulaceae</taxon>
        <taxon>Allorhodopirellula</taxon>
    </lineage>
</organism>
<dbReference type="Proteomes" id="UP000319908">
    <property type="component" value="Unassembled WGS sequence"/>
</dbReference>
<comment type="caution">
    <text evidence="1">The sequence shown here is derived from an EMBL/GenBank/DDBJ whole genome shotgun (WGS) entry which is preliminary data.</text>
</comment>
<evidence type="ECO:0000313" key="2">
    <source>
        <dbReference type="Proteomes" id="UP000319908"/>
    </source>
</evidence>
<protein>
    <submittedName>
        <fullName evidence="1">Uncharacterized protein</fullName>
    </submittedName>
</protein>
<evidence type="ECO:0000313" key="1">
    <source>
        <dbReference type="EMBL" id="TWU18917.1"/>
    </source>
</evidence>
<sequence length="73" mass="7863">MMNVVVNNIIVVIDVFGTKSITHQQDSCLTQVSKFRIGDAITLGMQVQSYACAARIDEATGFHAAIFGTAETN</sequence>